<feature type="domain" description="FAD-binding" evidence="6">
    <location>
        <begin position="25"/>
        <end position="85"/>
    </location>
</feature>
<dbReference type="AlphaFoldDB" id="A0AAD4GNS3"/>
<evidence type="ECO:0000256" key="1">
    <source>
        <dbReference type="ARBA" id="ARBA00001974"/>
    </source>
</evidence>
<dbReference type="GO" id="GO:0071949">
    <property type="term" value="F:FAD binding"/>
    <property type="evidence" value="ECO:0007669"/>
    <property type="project" value="InterPro"/>
</dbReference>
<dbReference type="PANTHER" id="PTHR47178:SF1">
    <property type="entry name" value="FAD-BINDING DOMAIN-CONTAINING PROTEIN-RELATED"/>
    <property type="match status" value="1"/>
</dbReference>
<keyword evidence="8" id="KW-1185">Reference proteome</keyword>
<dbReference type="EMBL" id="VCAU01000153">
    <property type="protein sequence ID" value="KAF9883676.1"/>
    <property type="molecule type" value="Genomic_DNA"/>
</dbReference>
<dbReference type="Gene3D" id="3.50.50.60">
    <property type="entry name" value="FAD/NAD(P)-binding domain"/>
    <property type="match status" value="1"/>
</dbReference>
<dbReference type="Pfam" id="PF01494">
    <property type="entry name" value="FAD_binding_3"/>
    <property type="match status" value="1"/>
</dbReference>
<sequence length="128" mass="14283">MPDDSIVRVIRVQEWMPNDANPRPTDGRITMVGDAAHLMTSFRGENANNGVVDVVKLLALLMPNSSKATDLKDIVSRYEEEMIQRSRPATAKARQACLGANHYAKVASGSPFLSRRTMLDEEERELLK</sequence>
<keyword evidence="3" id="KW-0274">FAD</keyword>
<evidence type="ECO:0000256" key="5">
    <source>
        <dbReference type="ARBA" id="ARBA00023033"/>
    </source>
</evidence>
<evidence type="ECO:0000313" key="7">
    <source>
        <dbReference type="EMBL" id="KAF9883676.1"/>
    </source>
</evidence>
<keyword evidence="5" id="KW-0503">Monooxygenase</keyword>
<accession>A0AAD4GNS3</accession>
<evidence type="ECO:0000313" key="8">
    <source>
        <dbReference type="Proteomes" id="UP001194746"/>
    </source>
</evidence>
<comment type="cofactor">
    <cofactor evidence="1">
        <name>FAD</name>
        <dbReference type="ChEBI" id="CHEBI:57692"/>
    </cofactor>
</comment>
<evidence type="ECO:0000256" key="2">
    <source>
        <dbReference type="ARBA" id="ARBA00022630"/>
    </source>
</evidence>
<dbReference type="InterPro" id="IPR036188">
    <property type="entry name" value="FAD/NAD-bd_sf"/>
</dbReference>
<gene>
    <name evidence="7" type="ORF">FE257_003060</name>
</gene>
<dbReference type="Proteomes" id="UP001194746">
    <property type="component" value="Unassembled WGS sequence"/>
</dbReference>
<dbReference type="SUPFAM" id="SSF51905">
    <property type="entry name" value="FAD/NAD(P)-binding domain"/>
    <property type="match status" value="1"/>
</dbReference>
<organism evidence="7 8">
    <name type="scientific">Aspergillus nanangensis</name>
    <dbReference type="NCBI Taxonomy" id="2582783"/>
    <lineage>
        <taxon>Eukaryota</taxon>
        <taxon>Fungi</taxon>
        <taxon>Dikarya</taxon>
        <taxon>Ascomycota</taxon>
        <taxon>Pezizomycotina</taxon>
        <taxon>Eurotiomycetes</taxon>
        <taxon>Eurotiomycetidae</taxon>
        <taxon>Eurotiales</taxon>
        <taxon>Aspergillaceae</taxon>
        <taxon>Aspergillus</taxon>
        <taxon>Aspergillus subgen. Circumdati</taxon>
    </lineage>
</organism>
<dbReference type="GO" id="GO:0004497">
    <property type="term" value="F:monooxygenase activity"/>
    <property type="evidence" value="ECO:0007669"/>
    <property type="project" value="UniProtKB-KW"/>
</dbReference>
<dbReference type="InterPro" id="IPR002938">
    <property type="entry name" value="FAD-bd"/>
</dbReference>
<keyword evidence="4" id="KW-0560">Oxidoreductase</keyword>
<reference evidence="7" key="1">
    <citation type="journal article" date="2019" name="Beilstein J. Org. Chem.">
        <title>Nanangenines: drimane sesquiterpenoids as the dominant metabolite cohort of a novel Australian fungus, Aspergillus nanangensis.</title>
        <authorList>
            <person name="Lacey H.J."/>
            <person name="Gilchrist C.L.M."/>
            <person name="Crombie A."/>
            <person name="Kalaitzis J.A."/>
            <person name="Vuong D."/>
            <person name="Rutledge P.J."/>
            <person name="Turner P."/>
            <person name="Pitt J.I."/>
            <person name="Lacey E."/>
            <person name="Chooi Y.H."/>
            <person name="Piggott A.M."/>
        </authorList>
    </citation>
    <scope>NUCLEOTIDE SEQUENCE</scope>
    <source>
        <strain evidence="7">MST-FP2251</strain>
    </source>
</reference>
<proteinExistence type="predicted"/>
<dbReference type="PANTHER" id="PTHR47178">
    <property type="entry name" value="MONOOXYGENASE, FAD-BINDING"/>
    <property type="match status" value="1"/>
</dbReference>
<evidence type="ECO:0000256" key="4">
    <source>
        <dbReference type="ARBA" id="ARBA00023002"/>
    </source>
</evidence>
<evidence type="ECO:0000259" key="6">
    <source>
        <dbReference type="Pfam" id="PF01494"/>
    </source>
</evidence>
<name>A0AAD4GNS3_ASPNN</name>
<comment type="caution">
    <text evidence="7">The sequence shown here is derived from an EMBL/GenBank/DDBJ whole genome shotgun (WGS) entry which is preliminary data.</text>
</comment>
<keyword evidence="2" id="KW-0285">Flavoprotein</keyword>
<evidence type="ECO:0000256" key="3">
    <source>
        <dbReference type="ARBA" id="ARBA00022827"/>
    </source>
</evidence>
<reference evidence="7" key="2">
    <citation type="submission" date="2020-02" db="EMBL/GenBank/DDBJ databases">
        <authorList>
            <person name="Gilchrist C.L.M."/>
            <person name="Chooi Y.-H."/>
        </authorList>
    </citation>
    <scope>NUCLEOTIDE SEQUENCE</scope>
    <source>
        <strain evidence="7">MST-FP2251</strain>
    </source>
</reference>
<protein>
    <recommendedName>
        <fullName evidence="6">FAD-binding domain-containing protein</fullName>
    </recommendedName>
</protein>